<comment type="catalytic activity">
    <reaction evidence="1">
        <text>Hydrolysis of terminal non-reducing alpha-L-arabinofuranoside residues in alpha-L-arabinosides.</text>
        <dbReference type="EC" id="3.2.1.55"/>
    </reaction>
</comment>
<dbReference type="Gene3D" id="2.60.120.260">
    <property type="entry name" value="Galactose-binding domain-like"/>
    <property type="match status" value="1"/>
</dbReference>
<reference evidence="9 10" key="1">
    <citation type="submission" date="2016-10" db="EMBL/GenBank/DDBJ databases">
        <authorList>
            <person name="de Groot N.N."/>
        </authorList>
    </citation>
    <scope>NUCLEOTIDE SEQUENCE [LARGE SCALE GENOMIC DNA]</scope>
    <source>
        <strain evidence="9 10">AB35.6</strain>
    </source>
</reference>
<evidence type="ECO:0000256" key="4">
    <source>
        <dbReference type="ARBA" id="ARBA00022729"/>
    </source>
</evidence>
<dbReference type="GO" id="GO:0046373">
    <property type="term" value="P:L-arabinose metabolic process"/>
    <property type="evidence" value="ECO:0007669"/>
    <property type="project" value="InterPro"/>
</dbReference>
<evidence type="ECO:0000256" key="1">
    <source>
        <dbReference type="ARBA" id="ARBA00001462"/>
    </source>
</evidence>
<dbReference type="InterPro" id="IPR010720">
    <property type="entry name" value="Alpha-L-AF_C"/>
</dbReference>
<feature type="chain" id="PRO_5010234673" description="non-reducing end alpha-L-arabinofuranosidase" evidence="7">
    <location>
        <begin position="24"/>
        <end position="628"/>
    </location>
</feature>
<proteinExistence type="inferred from homology"/>
<dbReference type="GO" id="GO:0046556">
    <property type="term" value="F:alpha-L-arabinofuranosidase activity"/>
    <property type="evidence" value="ECO:0007669"/>
    <property type="project" value="UniProtKB-EC"/>
</dbReference>
<dbReference type="InterPro" id="IPR008979">
    <property type="entry name" value="Galactose-bd-like_sf"/>
</dbReference>
<evidence type="ECO:0000256" key="7">
    <source>
        <dbReference type="SAM" id="SignalP"/>
    </source>
</evidence>
<evidence type="ECO:0000256" key="6">
    <source>
        <dbReference type="ARBA" id="ARBA00023180"/>
    </source>
</evidence>
<name>A0A1H4NC84_9BACT</name>
<dbReference type="SUPFAM" id="SSF49785">
    <property type="entry name" value="Galactose-binding domain-like"/>
    <property type="match status" value="1"/>
</dbReference>
<dbReference type="AlphaFoldDB" id="A0A1H4NC84"/>
<dbReference type="PANTHER" id="PTHR31776:SF0">
    <property type="entry name" value="ALPHA-L-ARABINOFURANOSIDASE 1"/>
    <property type="match status" value="1"/>
</dbReference>
<keyword evidence="6" id="KW-0325">Glycoprotein</keyword>
<feature type="signal peptide" evidence="7">
    <location>
        <begin position="1"/>
        <end position="23"/>
    </location>
</feature>
<protein>
    <recommendedName>
        <fullName evidence="3">non-reducing end alpha-L-arabinofuranosidase</fullName>
        <ecNumber evidence="3">3.2.1.55</ecNumber>
    </recommendedName>
</protein>
<organism evidence="9 10">
    <name type="scientific">Terriglobus roseus</name>
    <dbReference type="NCBI Taxonomy" id="392734"/>
    <lineage>
        <taxon>Bacteria</taxon>
        <taxon>Pseudomonadati</taxon>
        <taxon>Acidobacteriota</taxon>
        <taxon>Terriglobia</taxon>
        <taxon>Terriglobales</taxon>
        <taxon>Acidobacteriaceae</taxon>
        <taxon>Terriglobus</taxon>
    </lineage>
</organism>
<keyword evidence="4 7" id="KW-0732">Signal</keyword>
<sequence>MHLFSRVAVLSALTCAVALPAQQAATLMVQADKSLHAVSPTLYGLMTEEINYSYDGGLYAEMVRNRAFGRDWSGVKNWYLDNLGDAQATMKLVTDDGPSDALLGSLRVDVTAATSTAPAALRNDGWWGMALKPGTTYAGSFYARGDVGTVTVSLVNNNSGKTVATATVDGVTGDWKQHTFMLKTGDRVEAGSANHLLLSFAKPGSISLQLVSLFPPTYKGRANGNRPDIMAMMAEMHPKFLRMPGGNYLEGDTVDERFDWKATLGPLVDRPTHRSPWNYQSTDGMGLLEFLEWTEDLKIDPVLAVYAGYSLKGTHIGPGASMRPYVDEALEEIEFVTGDASTKWGAVRAKLGHPAPFPLTYVEIGNEDNLDRSGSYEARWPQFAKAIRAKYPNLKLIATAPVKHGPQPDVVDDHYYKRAEEFFSMVDHYDNADRKGPKIFVGEWATREGAPTTNMGAALGDAAWMTGMERNSDLIVMAAYAPLFVNVNPGGMQWESNLIGYDAASSYGSPSFYAQSMFAEALGTDVPTTSITGANKRFFYSVTRDASKLYVKIVNASTEPQLLDVKIDGAAVTGEATLATLHGNSRSETNTIDDPKHIVPVTTKLRAAAATHRTVAPLTVEVLTLPLK</sequence>
<comment type="similarity">
    <text evidence="2">Belongs to the glycosyl hydrolase 51 family.</text>
</comment>
<dbReference type="Pfam" id="PF06964">
    <property type="entry name" value="Alpha-L-AF_C"/>
    <property type="match status" value="1"/>
</dbReference>
<dbReference type="Pfam" id="PF22848">
    <property type="entry name" value="ASD1_dom"/>
    <property type="match status" value="1"/>
</dbReference>
<dbReference type="Proteomes" id="UP000182409">
    <property type="component" value="Unassembled WGS sequence"/>
</dbReference>
<evidence type="ECO:0000259" key="8">
    <source>
        <dbReference type="SMART" id="SM00813"/>
    </source>
</evidence>
<dbReference type="SMART" id="SM00813">
    <property type="entry name" value="Alpha-L-AF_C"/>
    <property type="match status" value="1"/>
</dbReference>
<dbReference type="PANTHER" id="PTHR31776">
    <property type="entry name" value="ALPHA-L-ARABINOFURANOSIDASE 1"/>
    <property type="match status" value="1"/>
</dbReference>
<dbReference type="InterPro" id="IPR013780">
    <property type="entry name" value="Glyco_hydro_b"/>
</dbReference>
<accession>A0A1H4NC84</accession>
<evidence type="ECO:0000256" key="5">
    <source>
        <dbReference type="ARBA" id="ARBA00022801"/>
    </source>
</evidence>
<feature type="domain" description="Alpha-L-arabinofuranosidase C-terminal" evidence="8">
    <location>
        <begin position="442"/>
        <end position="619"/>
    </location>
</feature>
<dbReference type="Gene3D" id="3.20.20.80">
    <property type="entry name" value="Glycosidases"/>
    <property type="match status" value="1"/>
</dbReference>
<keyword evidence="5" id="KW-0378">Hydrolase</keyword>
<gene>
    <name evidence="9" type="ORF">SAMN05443244_2210</name>
</gene>
<dbReference type="OrthoDB" id="9758333at2"/>
<dbReference type="Gene3D" id="2.60.40.1180">
    <property type="entry name" value="Golgi alpha-mannosidase II"/>
    <property type="match status" value="1"/>
</dbReference>
<evidence type="ECO:0000313" key="10">
    <source>
        <dbReference type="Proteomes" id="UP000182409"/>
    </source>
</evidence>
<dbReference type="RefSeq" id="WP_074654015.1">
    <property type="nucleotide sequence ID" value="NZ_FNSD01000001.1"/>
</dbReference>
<dbReference type="InterPro" id="IPR051563">
    <property type="entry name" value="Glycosyl_Hydrolase_51"/>
</dbReference>
<evidence type="ECO:0000313" key="9">
    <source>
        <dbReference type="EMBL" id="SEB92960.1"/>
    </source>
</evidence>
<dbReference type="EMBL" id="FNSD01000001">
    <property type="protein sequence ID" value="SEB92960.1"/>
    <property type="molecule type" value="Genomic_DNA"/>
</dbReference>
<dbReference type="InterPro" id="IPR055235">
    <property type="entry name" value="ASD1_cat"/>
</dbReference>
<dbReference type="InterPro" id="IPR017853">
    <property type="entry name" value="GH"/>
</dbReference>
<evidence type="ECO:0000256" key="2">
    <source>
        <dbReference type="ARBA" id="ARBA00007186"/>
    </source>
</evidence>
<evidence type="ECO:0000256" key="3">
    <source>
        <dbReference type="ARBA" id="ARBA00012670"/>
    </source>
</evidence>
<dbReference type="SUPFAM" id="SSF51011">
    <property type="entry name" value="Glycosyl hydrolase domain"/>
    <property type="match status" value="1"/>
</dbReference>
<dbReference type="SUPFAM" id="SSF51445">
    <property type="entry name" value="(Trans)glycosidases"/>
    <property type="match status" value="1"/>
</dbReference>
<dbReference type="EC" id="3.2.1.55" evidence="3"/>